<comment type="caution">
    <text evidence="1">The sequence shown here is derived from an EMBL/GenBank/DDBJ whole genome shotgun (WGS) entry which is preliminary data.</text>
</comment>
<evidence type="ECO:0008006" key="3">
    <source>
        <dbReference type="Google" id="ProtNLM"/>
    </source>
</evidence>
<keyword evidence="2" id="KW-1185">Reference proteome</keyword>
<dbReference type="AlphaFoldDB" id="A0A7C9JJ82"/>
<dbReference type="RefSeq" id="WP_161483401.1">
    <property type="nucleotide sequence ID" value="NZ_WXEW01000010.1"/>
</dbReference>
<dbReference type="Proteomes" id="UP000479526">
    <property type="component" value="Unassembled WGS sequence"/>
</dbReference>
<dbReference type="InterPro" id="IPR036291">
    <property type="entry name" value="NAD(P)-bd_dom_sf"/>
</dbReference>
<proteinExistence type="predicted"/>
<organism evidence="1 2">
    <name type="scientific">Herbidospora solisilvae</name>
    <dbReference type="NCBI Taxonomy" id="2696284"/>
    <lineage>
        <taxon>Bacteria</taxon>
        <taxon>Bacillati</taxon>
        <taxon>Actinomycetota</taxon>
        <taxon>Actinomycetes</taxon>
        <taxon>Streptosporangiales</taxon>
        <taxon>Streptosporangiaceae</taxon>
        <taxon>Herbidospora</taxon>
    </lineage>
</organism>
<dbReference type="Gene3D" id="3.40.50.720">
    <property type="entry name" value="NAD(P)-binding Rossmann-like Domain"/>
    <property type="match status" value="1"/>
</dbReference>
<evidence type="ECO:0000313" key="1">
    <source>
        <dbReference type="EMBL" id="NAS26423.1"/>
    </source>
</evidence>
<evidence type="ECO:0000313" key="2">
    <source>
        <dbReference type="Proteomes" id="UP000479526"/>
    </source>
</evidence>
<name>A0A7C9JJ82_9ACTN</name>
<protein>
    <recommendedName>
        <fullName evidence="3">SDR family NAD(P)-dependent oxidoreductase</fullName>
    </recommendedName>
</protein>
<sequence length="123" mass="12928">MERIWLVTGAASGLGREIARVALETRDTAVLTDRRTDGAAEPVAARIPGYGETVGELRAHVAEVAGHRPGDPRKIAAAILAALDAPGTPLRPAFGDDTFGRLAAAAERAAWEPLSRGTDFDDE</sequence>
<gene>
    <name evidence="1" type="ORF">GT755_32705</name>
</gene>
<dbReference type="SUPFAM" id="SSF51735">
    <property type="entry name" value="NAD(P)-binding Rossmann-fold domains"/>
    <property type="match status" value="1"/>
</dbReference>
<dbReference type="EMBL" id="WXEW01000010">
    <property type="protein sequence ID" value="NAS26423.1"/>
    <property type="molecule type" value="Genomic_DNA"/>
</dbReference>
<reference evidence="1 2" key="1">
    <citation type="submission" date="2020-01" db="EMBL/GenBank/DDBJ databases">
        <title>Herbidospora sp. NEAU-GS84 nov., a novel actinomycete isolated from soil.</title>
        <authorList>
            <person name="Han L."/>
        </authorList>
    </citation>
    <scope>NUCLEOTIDE SEQUENCE [LARGE SCALE GENOMIC DNA]</scope>
    <source>
        <strain evidence="1 2">NEAU-GS84</strain>
    </source>
</reference>
<accession>A0A7C9JJ82</accession>